<accession>A0AAD7NIR5</accession>
<name>A0AAD7NIR5_9AGAR</name>
<dbReference type="Proteomes" id="UP001215598">
    <property type="component" value="Unassembled WGS sequence"/>
</dbReference>
<comment type="caution">
    <text evidence="2">The sequence shown here is derived from an EMBL/GenBank/DDBJ whole genome shotgun (WGS) entry which is preliminary data.</text>
</comment>
<evidence type="ECO:0008006" key="4">
    <source>
        <dbReference type="Google" id="ProtNLM"/>
    </source>
</evidence>
<feature type="chain" id="PRO_5042173260" description="Secreted protein" evidence="1">
    <location>
        <begin position="21"/>
        <end position="125"/>
    </location>
</feature>
<dbReference type="EMBL" id="JARKIB010000029">
    <property type="protein sequence ID" value="KAJ7763751.1"/>
    <property type="molecule type" value="Genomic_DNA"/>
</dbReference>
<reference evidence="2" key="1">
    <citation type="submission" date="2023-03" db="EMBL/GenBank/DDBJ databases">
        <title>Massive genome expansion in bonnet fungi (Mycena s.s.) driven by repeated elements and novel gene families across ecological guilds.</title>
        <authorList>
            <consortium name="Lawrence Berkeley National Laboratory"/>
            <person name="Harder C.B."/>
            <person name="Miyauchi S."/>
            <person name="Viragh M."/>
            <person name="Kuo A."/>
            <person name="Thoen E."/>
            <person name="Andreopoulos B."/>
            <person name="Lu D."/>
            <person name="Skrede I."/>
            <person name="Drula E."/>
            <person name="Henrissat B."/>
            <person name="Morin E."/>
            <person name="Kohler A."/>
            <person name="Barry K."/>
            <person name="LaButti K."/>
            <person name="Morin E."/>
            <person name="Salamov A."/>
            <person name="Lipzen A."/>
            <person name="Mereny Z."/>
            <person name="Hegedus B."/>
            <person name="Baldrian P."/>
            <person name="Stursova M."/>
            <person name="Weitz H."/>
            <person name="Taylor A."/>
            <person name="Grigoriev I.V."/>
            <person name="Nagy L.G."/>
            <person name="Martin F."/>
            <person name="Kauserud H."/>
        </authorList>
    </citation>
    <scope>NUCLEOTIDE SEQUENCE</scope>
    <source>
        <strain evidence="2">CBHHK182m</strain>
    </source>
</reference>
<organism evidence="2 3">
    <name type="scientific">Mycena metata</name>
    <dbReference type="NCBI Taxonomy" id="1033252"/>
    <lineage>
        <taxon>Eukaryota</taxon>
        <taxon>Fungi</taxon>
        <taxon>Dikarya</taxon>
        <taxon>Basidiomycota</taxon>
        <taxon>Agaricomycotina</taxon>
        <taxon>Agaricomycetes</taxon>
        <taxon>Agaricomycetidae</taxon>
        <taxon>Agaricales</taxon>
        <taxon>Marasmiineae</taxon>
        <taxon>Mycenaceae</taxon>
        <taxon>Mycena</taxon>
    </lineage>
</organism>
<dbReference type="AlphaFoldDB" id="A0AAD7NIR5"/>
<keyword evidence="1" id="KW-0732">Signal</keyword>
<evidence type="ECO:0000313" key="2">
    <source>
        <dbReference type="EMBL" id="KAJ7763751.1"/>
    </source>
</evidence>
<gene>
    <name evidence="2" type="ORF">B0H16DRAFT_1527128</name>
</gene>
<sequence length="125" mass="13364">MHHPLQTILLLSLALAGNLGSTGPSQDLCAQDSHPRANLWGKGVCREEIGSLTNFLPLTTVTTSRAPGPTATASPNTLQDHICNVLLDFASPSHMEYTGKSCFTLDCLISKGSTNSARITRARHH</sequence>
<evidence type="ECO:0000313" key="3">
    <source>
        <dbReference type="Proteomes" id="UP001215598"/>
    </source>
</evidence>
<evidence type="ECO:0000256" key="1">
    <source>
        <dbReference type="SAM" id="SignalP"/>
    </source>
</evidence>
<proteinExistence type="predicted"/>
<protein>
    <recommendedName>
        <fullName evidence="4">Secreted protein</fullName>
    </recommendedName>
</protein>
<keyword evidence="3" id="KW-1185">Reference proteome</keyword>
<feature type="signal peptide" evidence="1">
    <location>
        <begin position="1"/>
        <end position="20"/>
    </location>
</feature>